<dbReference type="InterPro" id="IPR050414">
    <property type="entry name" value="Fungal_M35_metalloproteases"/>
</dbReference>
<evidence type="ECO:0000256" key="6">
    <source>
        <dbReference type="ARBA" id="ARBA00022833"/>
    </source>
</evidence>
<keyword evidence="5" id="KW-0378">Hydrolase</keyword>
<dbReference type="SUPFAM" id="SSF55486">
    <property type="entry name" value="Metalloproteases ('zincins'), catalytic domain"/>
    <property type="match status" value="1"/>
</dbReference>
<evidence type="ECO:0000256" key="8">
    <source>
        <dbReference type="SAM" id="SignalP"/>
    </source>
</evidence>
<keyword evidence="7" id="KW-0482">Metalloprotease</keyword>
<keyword evidence="8" id="KW-0732">Signal</keyword>
<dbReference type="OrthoDB" id="412874at2759"/>
<dbReference type="Proteomes" id="UP000807025">
    <property type="component" value="Unassembled WGS sequence"/>
</dbReference>
<protein>
    <recommendedName>
        <fullName evidence="9">Lysine-specific metallo-endopeptidase domain-containing protein</fullName>
    </recommendedName>
</protein>
<evidence type="ECO:0000256" key="4">
    <source>
        <dbReference type="ARBA" id="ARBA00022723"/>
    </source>
</evidence>
<keyword evidence="11" id="KW-1185">Reference proteome</keyword>
<keyword evidence="6" id="KW-0862">Zinc</keyword>
<evidence type="ECO:0000313" key="10">
    <source>
        <dbReference type="EMBL" id="KAF9494230.1"/>
    </source>
</evidence>
<keyword evidence="3" id="KW-0645">Protease</keyword>
<feature type="signal peptide" evidence="8">
    <location>
        <begin position="1"/>
        <end position="22"/>
    </location>
</feature>
<dbReference type="EMBL" id="MU154575">
    <property type="protein sequence ID" value="KAF9494230.1"/>
    <property type="molecule type" value="Genomic_DNA"/>
</dbReference>
<dbReference type="GO" id="GO:0004222">
    <property type="term" value="F:metalloendopeptidase activity"/>
    <property type="evidence" value="ECO:0007669"/>
    <property type="project" value="InterPro"/>
</dbReference>
<dbReference type="PANTHER" id="PTHR37016">
    <property type="match status" value="1"/>
</dbReference>
<evidence type="ECO:0000259" key="9">
    <source>
        <dbReference type="Pfam" id="PF14521"/>
    </source>
</evidence>
<name>A0A9P6DFU9_PLEER</name>
<dbReference type="PANTHER" id="PTHR37016:SF3">
    <property type="entry name" value="NEUTRAL PROTEASE 2-RELATED"/>
    <property type="match status" value="1"/>
</dbReference>
<evidence type="ECO:0000256" key="5">
    <source>
        <dbReference type="ARBA" id="ARBA00022801"/>
    </source>
</evidence>
<proteinExistence type="inferred from homology"/>
<organism evidence="10 11">
    <name type="scientific">Pleurotus eryngii</name>
    <name type="common">Boletus of the steppes</name>
    <dbReference type="NCBI Taxonomy" id="5323"/>
    <lineage>
        <taxon>Eukaryota</taxon>
        <taxon>Fungi</taxon>
        <taxon>Dikarya</taxon>
        <taxon>Basidiomycota</taxon>
        <taxon>Agaricomycotina</taxon>
        <taxon>Agaricomycetes</taxon>
        <taxon>Agaricomycetidae</taxon>
        <taxon>Agaricales</taxon>
        <taxon>Pleurotineae</taxon>
        <taxon>Pleurotaceae</taxon>
        <taxon>Pleurotus</taxon>
    </lineage>
</organism>
<dbReference type="InterPro" id="IPR024079">
    <property type="entry name" value="MetalloPept_cat_dom_sf"/>
</dbReference>
<evidence type="ECO:0000256" key="2">
    <source>
        <dbReference type="ARBA" id="ARBA00010279"/>
    </source>
</evidence>
<dbReference type="GO" id="GO:0046872">
    <property type="term" value="F:metal ion binding"/>
    <property type="evidence" value="ECO:0007669"/>
    <property type="project" value="UniProtKB-KW"/>
</dbReference>
<sequence length="273" mass="30199">MFSKISAPLVFAISAGSFVALGHPTTSNNVGRDVDAYALSSVSDEADANFPGCDTTQQATLQRAIDVAIRFQRKTHAYFRLLGPNPPANADLALYTTWFGVYDHARYTTVYNRFLHVDTYPLNSWTYYCRPVLSPGRCGALAQFATNAISGSGELDDDTNIAPVEICKGFWLRDAIRKNDTINGQTIFHEATHFHHIDATPTVVMGTNHGLDEDYGESFCEGLARDHPADACRNADSYAFFAQYVDKVIRESRQMRMSNGLNAISAIRGIPHF</sequence>
<dbReference type="AlphaFoldDB" id="A0A9P6DFU9"/>
<dbReference type="GO" id="GO:0006508">
    <property type="term" value="P:proteolysis"/>
    <property type="evidence" value="ECO:0007669"/>
    <property type="project" value="UniProtKB-KW"/>
</dbReference>
<evidence type="ECO:0000256" key="7">
    <source>
        <dbReference type="ARBA" id="ARBA00023049"/>
    </source>
</evidence>
<dbReference type="Gene3D" id="3.40.390.10">
    <property type="entry name" value="Collagenase (Catalytic Domain)"/>
    <property type="match status" value="1"/>
</dbReference>
<accession>A0A9P6DFU9</accession>
<evidence type="ECO:0000313" key="11">
    <source>
        <dbReference type="Proteomes" id="UP000807025"/>
    </source>
</evidence>
<evidence type="ECO:0000256" key="1">
    <source>
        <dbReference type="ARBA" id="ARBA00001947"/>
    </source>
</evidence>
<feature type="domain" description="Lysine-specific metallo-endopeptidase" evidence="9">
    <location>
        <begin position="91"/>
        <end position="243"/>
    </location>
</feature>
<keyword evidence="4" id="KW-0479">Metal-binding</keyword>
<dbReference type="Pfam" id="PF14521">
    <property type="entry name" value="Aspzincin_M35"/>
    <property type="match status" value="1"/>
</dbReference>
<comment type="similarity">
    <text evidence="2">Belongs to the peptidase M35 family.</text>
</comment>
<dbReference type="InterPro" id="IPR029463">
    <property type="entry name" value="Lys_MEP"/>
</dbReference>
<gene>
    <name evidence="10" type="ORF">BDN71DRAFT_999053</name>
</gene>
<evidence type="ECO:0000256" key="3">
    <source>
        <dbReference type="ARBA" id="ARBA00022670"/>
    </source>
</evidence>
<comment type="cofactor">
    <cofactor evidence="1">
        <name>Zn(2+)</name>
        <dbReference type="ChEBI" id="CHEBI:29105"/>
    </cofactor>
</comment>
<feature type="chain" id="PRO_5040253799" description="Lysine-specific metallo-endopeptidase domain-containing protein" evidence="8">
    <location>
        <begin position="23"/>
        <end position="273"/>
    </location>
</feature>
<reference evidence="10" key="1">
    <citation type="submission" date="2020-11" db="EMBL/GenBank/DDBJ databases">
        <authorList>
            <consortium name="DOE Joint Genome Institute"/>
            <person name="Ahrendt S."/>
            <person name="Riley R."/>
            <person name="Andreopoulos W."/>
            <person name="Labutti K."/>
            <person name="Pangilinan J."/>
            <person name="Ruiz-Duenas F.J."/>
            <person name="Barrasa J.M."/>
            <person name="Sanchez-Garcia M."/>
            <person name="Camarero S."/>
            <person name="Miyauchi S."/>
            <person name="Serrano A."/>
            <person name="Linde D."/>
            <person name="Babiker R."/>
            <person name="Drula E."/>
            <person name="Ayuso-Fernandez I."/>
            <person name="Pacheco R."/>
            <person name="Padilla G."/>
            <person name="Ferreira P."/>
            <person name="Barriuso J."/>
            <person name="Kellner H."/>
            <person name="Castanera R."/>
            <person name="Alfaro M."/>
            <person name="Ramirez L."/>
            <person name="Pisabarro A.G."/>
            <person name="Kuo A."/>
            <person name="Tritt A."/>
            <person name="Lipzen A."/>
            <person name="He G."/>
            <person name="Yan M."/>
            <person name="Ng V."/>
            <person name="Cullen D."/>
            <person name="Martin F."/>
            <person name="Rosso M.-N."/>
            <person name="Henrissat B."/>
            <person name="Hibbett D."/>
            <person name="Martinez A.T."/>
            <person name="Grigoriev I.V."/>
        </authorList>
    </citation>
    <scope>NUCLEOTIDE SEQUENCE</scope>
    <source>
        <strain evidence="10">ATCC 90797</strain>
    </source>
</reference>
<comment type="caution">
    <text evidence="10">The sequence shown here is derived from an EMBL/GenBank/DDBJ whole genome shotgun (WGS) entry which is preliminary data.</text>
</comment>